<keyword evidence="6" id="KW-1185">Reference proteome</keyword>
<dbReference type="RefSeq" id="WP_344277168.1">
    <property type="nucleotide sequence ID" value="NZ_BAAAHV010000012.1"/>
</dbReference>
<dbReference type="EMBL" id="JBHUKQ010000015">
    <property type="protein sequence ID" value="MFD2485152.1"/>
    <property type="molecule type" value="Genomic_DNA"/>
</dbReference>
<name>A0ABW5I9B2_9PSEU</name>
<dbReference type="SUPFAM" id="SSF53901">
    <property type="entry name" value="Thiolase-like"/>
    <property type="match status" value="2"/>
</dbReference>
<proteinExistence type="inferred from homology"/>
<organism evidence="5 6">
    <name type="scientific">Amycolatopsis albidoflavus</name>
    <dbReference type="NCBI Taxonomy" id="102226"/>
    <lineage>
        <taxon>Bacteria</taxon>
        <taxon>Bacillati</taxon>
        <taxon>Actinomycetota</taxon>
        <taxon>Actinomycetes</taxon>
        <taxon>Pseudonocardiales</taxon>
        <taxon>Pseudonocardiaceae</taxon>
        <taxon>Amycolatopsis</taxon>
    </lineage>
</organism>
<dbReference type="InterPro" id="IPR016039">
    <property type="entry name" value="Thiolase-like"/>
</dbReference>
<dbReference type="PROSITE" id="PS52004">
    <property type="entry name" value="KS3_2"/>
    <property type="match status" value="1"/>
</dbReference>
<dbReference type="PANTHER" id="PTHR11712">
    <property type="entry name" value="POLYKETIDE SYNTHASE-RELATED"/>
    <property type="match status" value="1"/>
</dbReference>
<comment type="similarity">
    <text evidence="1 3">Belongs to the thiolase-like superfamily. Beta-ketoacyl-ACP synthases family.</text>
</comment>
<evidence type="ECO:0000313" key="5">
    <source>
        <dbReference type="EMBL" id="MFD2485152.1"/>
    </source>
</evidence>
<evidence type="ECO:0000256" key="2">
    <source>
        <dbReference type="ARBA" id="ARBA00022679"/>
    </source>
</evidence>
<dbReference type="Proteomes" id="UP001597542">
    <property type="component" value="Unassembled WGS sequence"/>
</dbReference>
<dbReference type="InterPro" id="IPR020841">
    <property type="entry name" value="PKS_Beta-ketoAc_synthase_dom"/>
</dbReference>
<feature type="domain" description="Ketosynthase family 3 (KS3)" evidence="4">
    <location>
        <begin position="1"/>
        <end position="372"/>
    </location>
</feature>
<dbReference type="InterPro" id="IPR014031">
    <property type="entry name" value="Ketoacyl_synth_C"/>
</dbReference>
<reference evidence="6" key="1">
    <citation type="journal article" date="2019" name="Int. J. Syst. Evol. Microbiol.">
        <title>The Global Catalogue of Microorganisms (GCM) 10K type strain sequencing project: providing services to taxonomists for standard genome sequencing and annotation.</title>
        <authorList>
            <consortium name="The Broad Institute Genomics Platform"/>
            <consortium name="The Broad Institute Genome Sequencing Center for Infectious Disease"/>
            <person name="Wu L."/>
            <person name="Ma J."/>
        </authorList>
    </citation>
    <scope>NUCLEOTIDE SEQUENCE [LARGE SCALE GENOMIC DNA]</scope>
    <source>
        <strain evidence="6">CGMCC 4.7638</strain>
    </source>
</reference>
<keyword evidence="2 3" id="KW-0808">Transferase</keyword>
<dbReference type="InterPro" id="IPR014030">
    <property type="entry name" value="Ketoacyl_synth_N"/>
</dbReference>
<gene>
    <name evidence="5" type="ORF">ACFSUT_33090</name>
</gene>
<dbReference type="PANTHER" id="PTHR11712:SF336">
    <property type="entry name" value="3-OXOACYL-[ACYL-CARRIER-PROTEIN] SYNTHASE, MITOCHONDRIAL"/>
    <property type="match status" value="1"/>
</dbReference>
<evidence type="ECO:0000313" key="6">
    <source>
        <dbReference type="Proteomes" id="UP001597542"/>
    </source>
</evidence>
<protein>
    <submittedName>
        <fullName evidence="5">Beta-ketoacyl-[acyl-carrier-protein] synthase family protein</fullName>
    </submittedName>
</protein>
<evidence type="ECO:0000256" key="1">
    <source>
        <dbReference type="ARBA" id="ARBA00008467"/>
    </source>
</evidence>
<sequence length="374" mass="37475">MTDVVVTGLGAVCCQGAGVAALDRAMTAAVAAPPDTVPDKGAGLRIPLMHRAPDIAATGHDAGRAGRLAVTAAAEALADAGLTTPHDRVVTVIGTCHGEALPRECRAEGDETPAFLVASAVADWLGGYAANTSVSNACAAGGYALTLAADLIAAGEADVVLAGGADAYSRVGWACMDRMGAVDPLCCRPFDAHRRGTVLGEGAGMLVLESAQYARARGAAVHARFAGAGWSCDAGHATAPDASGEQIERAMRQALTAAPGCVIPHGTGTVLNDRVESRALRAVLGTRADDVPLYSLKALIGHTGGASAALAAVAAVLILAAGAVPANIALEEQDPTCAVFLPQDGPTSLRFPRVLVNAYAFGGNNSSLVLESAA</sequence>
<accession>A0ABW5I9B2</accession>
<evidence type="ECO:0000259" key="4">
    <source>
        <dbReference type="PROSITE" id="PS52004"/>
    </source>
</evidence>
<dbReference type="InterPro" id="IPR000794">
    <property type="entry name" value="Beta-ketoacyl_synthase"/>
</dbReference>
<evidence type="ECO:0000256" key="3">
    <source>
        <dbReference type="RuleBase" id="RU003694"/>
    </source>
</evidence>
<dbReference type="Pfam" id="PF02801">
    <property type="entry name" value="Ketoacyl-synt_C"/>
    <property type="match status" value="1"/>
</dbReference>
<comment type="caution">
    <text evidence="5">The sequence shown here is derived from an EMBL/GenBank/DDBJ whole genome shotgun (WGS) entry which is preliminary data.</text>
</comment>
<dbReference type="Gene3D" id="3.40.47.10">
    <property type="match status" value="1"/>
</dbReference>
<dbReference type="Pfam" id="PF00109">
    <property type="entry name" value="ketoacyl-synt"/>
    <property type="match status" value="1"/>
</dbReference>
<dbReference type="SMART" id="SM00825">
    <property type="entry name" value="PKS_KS"/>
    <property type="match status" value="1"/>
</dbReference>